<organism evidence="2 3">
    <name type="scientific">Sorghum bicolor</name>
    <name type="common">Sorghum</name>
    <name type="synonym">Sorghum vulgare</name>
    <dbReference type="NCBI Taxonomy" id="4558"/>
    <lineage>
        <taxon>Eukaryota</taxon>
        <taxon>Viridiplantae</taxon>
        <taxon>Streptophyta</taxon>
        <taxon>Embryophyta</taxon>
        <taxon>Tracheophyta</taxon>
        <taxon>Spermatophyta</taxon>
        <taxon>Magnoliopsida</taxon>
        <taxon>Liliopsida</taxon>
        <taxon>Poales</taxon>
        <taxon>Poaceae</taxon>
        <taxon>PACMAD clade</taxon>
        <taxon>Panicoideae</taxon>
        <taxon>Andropogonodae</taxon>
        <taxon>Andropogoneae</taxon>
        <taxon>Sorghinae</taxon>
        <taxon>Sorghum</taxon>
    </lineage>
</organism>
<evidence type="ECO:0000256" key="1">
    <source>
        <dbReference type="SAM" id="MobiDB-lite"/>
    </source>
</evidence>
<sequence length="220" mass="23841">MEAARRSSRIPAPLPTTARGGAPPLAMADIPAWRHRPALLGTSPALLETSPMGRLISRRTQRVAVSWPAILVGRSPSRAWPIDNQAWRPPVVAHPASSRDDIPAAHHDHGSPAQMQFRAPSLHLCLPTSLLLKNLAAAIELDDSGGLMVSCPTGMTNHGGDKVQIWRHQQSRCQRVVAGPSRSDPELHPGIVMAKYPHGGNTRKELPVHNEELPISTTYT</sequence>
<feature type="region of interest" description="Disordered" evidence="1">
    <location>
        <begin position="1"/>
        <end position="23"/>
    </location>
</feature>
<dbReference type="AlphaFoldDB" id="A0A1B6QBP9"/>
<dbReference type="EMBL" id="CM000761">
    <property type="protein sequence ID" value="KXG35345.1"/>
    <property type="molecule type" value="Genomic_DNA"/>
</dbReference>
<dbReference type="InParanoid" id="A0A1B6QBP9"/>
<proteinExistence type="predicted"/>
<feature type="compositionally biased region" description="Basic and acidic residues" evidence="1">
    <location>
        <begin position="202"/>
        <end position="212"/>
    </location>
</feature>
<name>A0A1B6QBP9_SORBI</name>
<keyword evidence="3" id="KW-1185">Reference proteome</keyword>
<gene>
    <name evidence="2" type="ORF">SORBI_3002G162000</name>
</gene>
<dbReference type="Gramene" id="KXG35345">
    <property type="protein sequence ID" value="KXG35345"/>
    <property type="gene ID" value="SORBI_3002G162000"/>
</dbReference>
<evidence type="ECO:0000313" key="2">
    <source>
        <dbReference type="EMBL" id="KXG35345.1"/>
    </source>
</evidence>
<reference evidence="2 3" key="1">
    <citation type="journal article" date="2009" name="Nature">
        <title>The Sorghum bicolor genome and the diversification of grasses.</title>
        <authorList>
            <person name="Paterson A.H."/>
            <person name="Bowers J.E."/>
            <person name="Bruggmann R."/>
            <person name="Dubchak I."/>
            <person name="Grimwood J."/>
            <person name="Gundlach H."/>
            <person name="Haberer G."/>
            <person name="Hellsten U."/>
            <person name="Mitros T."/>
            <person name="Poliakov A."/>
            <person name="Schmutz J."/>
            <person name="Spannagl M."/>
            <person name="Tang H."/>
            <person name="Wang X."/>
            <person name="Wicker T."/>
            <person name="Bharti A.K."/>
            <person name="Chapman J."/>
            <person name="Feltus F.A."/>
            <person name="Gowik U."/>
            <person name="Grigoriev I.V."/>
            <person name="Lyons E."/>
            <person name="Maher C.A."/>
            <person name="Martis M."/>
            <person name="Narechania A."/>
            <person name="Otillar R.P."/>
            <person name="Penning B.W."/>
            <person name="Salamov A.A."/>
            <person name="Wang Y."/>
            <person name="Zhang L."/>
            <person name="Carpita N.C."/>
            <person name="Freeling M."/>
            <person name="Gingle A.R."/>
            <person name="Hash C.T."/>
            <person name="Keller B."/>
            <person name="Klein P."/>
            <person name="Kresovich S."/>
            <person name="McCann M.C."/>
            <person name="Ming R."/>
            <person name="Peterson D.G."/>
            <person name="Mehboob-ur-Rahman"/>
            <person name="Ware D."/>
            <person name="Westhoff P."/>
            <person name="Mayer K.F."/>
            <person name="Messing J."/>
            <person name="Rokhsar D.S."/>
        </authorList>
    </citation>
    <scope>NUCLEOTIDE SEQUENCE [LARGE SCALE GENOMIC DNA]</scope>
    <source>
        <strain evidence="3">cv. BTx623</strain>
    </source>
</reference>
<reference evidence="3" key="2">
    <citation type="journal article" date="2018" name="Plant J.">
        <title>The Sorghum bicolor reference genome: improved assembly, gene annotations, a transcriptome atlas, and signatures of genome organization.</title>
        <authorList>
            <person name="McCormick R.F."/>
            <person name="Truong S.K."/>
            <person name="Sreedasyam A."/>
            <person name="Jenkins J."/>
            <person name="Shu S."/>
            <person name="Sims D."/>
            <person name="Kennedy M."/>
            <person name="Amirebrahimi M."/>
            <person name="Weers B.D."/>
            <person name="McKinley B."/>
            <person name="Mattison A."/>
            <person name="Morishige D.T."/>
            <person name="Grimwood J."/>
            <person name="Schmutz J."/>
            <person name="Mullet J.E."/>
        </authorList>
    </citation>
    <scope>NUCLEOTIDE SEQUENCE [LARGE SCALE GENOMIC DNA]</scope>
    <source>
        <strain evidence="3">cv. BTx623</strain>
    </source>
</reference>
<feature type="region of interest" description="Disordered" evidence="1">
    <location>
        <begin position="197"/>
        <end position="220"/>
    </location>
</feature>
<accession>A0A1B6QBP9</accession>
<evidence type="ECO:0000313" key="3">
    <source>
        <dbReference type="Proteomes" id="UP000000768"/>
    </source>
</evidence>
<protein>
    <submittedName>
        <fullName evidence="2">Uncharacterized protein</fullName>
    </submittedName>
</protein>
<dbReference type="Proteomes" id="UP000000768">
    <property type="component" value="Chromosome 2"/>
</dbReference>